<evidence type="ECO:0000256" key="7">
    <source>
        <dbReference type="ARBA" id="ARBA00023163"/>
    </source>
</evidence>
<dbReference type="GO" id="GO:0003677">
    <property type="term" value="F:DNA binding"/>
    <property type="evidence" value="ECO:0007669"/>
    <property type="project" value="UniProtKB-KW"/>
</dbReference>
<evidence type="ECO:0000256" key="4">
    <source>
        <dbReference type="ARBA" id="ARBA00022833"/>
    </source>
</evidence>
<dbReference type="InterPro" id="IPR044817">
    <property type="entry name" value="SBP-like"/>
</dbReference>
<evidence type="ECO:0000256" key="2">
    <source>
        <dbReference type="ARBA" id="ARBA00022723"/>
    </source>
</evidence>
<keyword evidence="13" id="KW-1185">Reference proteome</keyword>
<feature type="domain" description="SBP-type" evidence="11">
    <location>
        <begin position="180"/>
        <end position="257"/>
    </location>
</feature>
<keyword evidence="3 9" id="KW-0863">Zinc-finger</keyword>
<evidence type="ECO:0000256" key="10">
    <source>
        <dbReference type="SAM" id="MobiDB-lite"/>
    </source>
</evidence>
<comment type="caution">
    <text evidence="12">The sequence shown here is derived from an EMBL/GenBank/DDBJ whole genome shotgun (WGS) entry which is preliminary data.</text>
</comment>
<gene>
    <name evidence="12" type="ORF">Nepgr_029315</name>
</gene>
<dbReference type="GO" id="GO:0005634">
    <property type="term" value="C:nucleus"/>
    <property type="evidence" value="ECO:0007669"/>
    <property type="project" value="UniProtKB-SubCell"/>
</dbReference>
<keyword evidence="6" id="KW-0238">DNA-binding</keyword>
<proteinExistence type="predicted"/>
<evidence type="ECO:0000256" key="9">
    <source>
        <dbReference type="PROSITE-ProRule" id="PRU00470"/>
    </source>
</evidence>
<dbReference type="Gene3D" id="4.10.1100.10">
    <property type="entry name" value="Transcription factor, SBP-box domain"/>
    <property type="match status" value="1"/>
</dbReference>
<evidence type="ECO:0000256" key="1">
    <source>
        <dbReference type="ARBA" id="ARBA00004123"/>
    </source>
</evidence>
<protein>
    <recommendedName>
        <fullName evidence="11">SBP-type domain-containing protein</fullName>
    </recommendedName>
</protein>
<dbReference type="FunFam" id="4.10.1100.10:FF:000001">
    <property type="entry name" value="Squamosa promoter-binding-like protein 14"/>
    <property type="match status" value="1"/>
</dbReference>
<keyword evidence="7" id="KW-0804">Transcription</keyword>
<dbReference type="SUPFAM" id="SSF103612">
    <property type="entry name" value="SBT domain"/>
    <property type="match status" value="1"/>
</dbReference>
<feature type="region of interest" description="Disordered" evidence="10">
    <location>
        <begin position="76"/>
        <end position="97"/>
    </location>
</feature>
<evidence type="ECO:0000256" key="5">
    <source>
        <dbReference type="ARBA" id="ARBA00023015"/>
    </source>
</evidence>
<dbReference type="PROSITE" id="PS51141">
    <property type="entry name" value="ZF_SBP"/>
    <property type="match status" value="1"/>
</dbReference>
<dbReference type="GO" id="GO:0008270">
    <property type="term" value="F:zinc ion binding"/>
    <property type="evidence" value="ECO:0007669"/>
    <property type="project" value="UniProtKB-KW"/>
</dbReference>
<keyword evidence="4" id="KW-0862">Zinc</keyword>
<accession>A0AAD3TDQ8</accession>
<dbReference type="PANTHER" id="PTHR31251">
    <property type="entry name" value="SQUAMOSA PROMOTER-BINDING-LIKE PROTEIN 4"/>
    <property type="match status" value="1"/>
</dbReference>
<dbReference type="Proteomes" id="UP001279734">
    <property type="component" value="Unassembled WGS sequence"/>
</dbReference>
<organism evidence="12 13">
    <name type="scientific">Nepenthes gracilis</name>
    <name type="common">Slender pitcher plant</name>
    <dbReference type="NCBI Taxonomy" id="150966"/>
    <lineage>
        <taxon>Eukaryota</taxon>
        <taxon>Viridiplantae</taxon>
        <taxon>Streptophyta</taxon>
        <taxon>Embryophyta</taxon>
        <taxon>Tracheophyta</taxon>
        <taxon>Spermatophyta</taxon>
        <taxon>Magnoliopsida</taxon>
        <taxon>eudicotyledons</taxon>
        <taxon>Gunneridae</taxon>
        <taxon>Pentapetalae</taxon>
        <taxon>Caryophyllales</taxon>
        <taxon>Nepenthaceae</taxon>
        <taxon>Nepenthes</taxon>
    </lineage>
</organism>
<keyword evidence="2" id="KW-0479">Metal-binding</keyword>
<evidence type="ECO:0000256" key="8">
    <source>
        <dbReference type="ARBA" id="ARBA00023242"/>
    </source>
</evidence>
<sequence length="373" mass="41269">MTELNSKGPFFWDWENLVMFNSKELEVPKKLQIVDSEIVAMEEFEAGPFYSSGCHSGGVAGGSASDLGYRSSSKSFKSASYDSSTNPEATDSKFKLDNNDSSQYDLSFDKELPTAWPARTSSTTESSAALGESLIGLKLGKRTYFEDVSAGGNAKTSLIPVSPAAALNRSKSSSSLNMEIPHCQVEGCNLNLSSAKEYHRKHRVCESHSKSPMVIIGGLESRFCQQCSRFHKLSEFDQKKRSCRKRLSDHNARRRKPKPNIMQFDSRMLPSSLYGLRVYTPSSNEEEAHDLGALSLLSANSWVPAPLNPTKISQPFPNIDALPLFLPPASSAYWQGGQPVPAGFQPSTYQKSSGSHFQEFQLFREPQEPSFYL</sequence>
<dbReference type="InterPro" id="IPR004333">
    <property type="entry name" value="SBP_dom"/>
</dbReference>
<reference evidence="12" key="1">
    <citation type="submission" date="2023-05" db="EMBL/GenBank/DDBJ databases">
        <title>Nepenthes gracilis genome sequencing.</title>
        <authorList>
            <person name="Fukushima K."/>
        </authorList>
    </citation>
    <scope>NUCLEOTIDE SEQUENCE</scope>
    <source>
        <strain evidence="12">SING2019-196</strain>
    </source>
</reference>
<evidence type="ECO:0000256" key="6">
    <source>
        <dbReference type="ARBA" id="ARBA00023125"/>
    </source>
</evidence>
<keyword evidence="8" id="KW-0539">Nucleus</keyword>
<dbReference type="AlphaFoldDB" id="A0AAD3TDQ8"/>
<evidence type="ECO:0000256" key="3">
    <source>
        <dbReference type="ARBA" id="ARBA00022771"/>
    </source>
</evidence>
<dbReference type="PANTHER" id="PTHR31251:SF74">
    <property type="entry name" value="SQUAMOSA PROMOTER-BINDING-LIKE PROTEIN 2"/>
    <property type="match status" value="1"/>
</dbReference>
<keyword evidence="5" id="KW-0805">Transcription regulation</keyword>
<evidence type="ECO:0000259" key="11">
    <source>
        <dbReference type="PROSITE" id="PS51141"/>
    </source>
</evidence>
<evidence type="ECO:0000313" key="12">
    <source>
        <dbReference type="EMBL" id="GMH27472.1"/>
    </source>
</evidence>
<comment type="subcellular location">
    <subcellularLocation>
        <location evidence="1">Nucleus</location>
    </subcellularLocation>
</comment>
<dbReference type="Pfam" id="PF03110">
    <property type="entry name" value="SBP"/>
    <property type="match status" value="1"/>
</dbReference>
<dbReference type="EMBL" id="BSYO01000033">
    <property type="protein sequence ID" value="GMH27472.1"/>
    <property type="molecule type" value="Genomic_DNA"/>
</dbReference>
<evidence type="ECO:0000313" key="13">
    <source>
        <dbReference type="Proteomes" id="UP001279734"/>
    </source>
</evidence>
<name>A0AAD3TDQ8_NEPGR</name>
<dbReference type="InterPro" id="IPR036893">
    <property type="entry name" value="SBP_sf"/>
</dbReference>